<gene>
    <name evidence="2" type="ORF">C2G38_1521542</name>
</gene>
<feature type="transmembrane region" description="Helical" evidence="1">
    <location>
        <begin position="73"/>
        <end position="94"/>
    </location>
</feature>
<evidence type="ECO:0000313" key="2">
    <source>
        <dbReference type="EMBL" id="RIB16290.1"/>
    </source>
</evidence>
<accession>A0A397V1E6</accession>
<keyword evidence="3" id="KW-1185">Reference proteome</keyword>
<keyword evidence="1" id="KW-0472">Membrane</keyword>
<comment type="caution">
    <text evidence="2">The sequence shown here is derived from an EMBL/GenBank/DDBJ whole genome shotgun (WGS) entry which is preliminary data.</text>
</comment>
<feature type="transmembrane region" description="Helical" evidence="1">
    <location>
        <begin position="100"/>
        <end position="123"/>
    </location>
</feature>
<dbReference type="OrthoDB" id="272077at2759"/>
<keyword evidence="1" id="KW-0812">Transmembrane</keyword>
<reference evidence="2 3" key="1">
    <citation type="submission" date="2018-06" db="EMBL/GenBank/DDBJ databases">
        <title>Comparative genomics reveals the genomic features of Rhizophagus irregularis, R. cerebriforme, R. diaphanum and Gigaspora rosea, and their symbiotic lifestyle signature.</title>
        <authorList>
            <person name="Morin E."/>
            <person name="San Clemente H."/>
            <person name="Chen E.C.H."/>
            <person name="De La Providencia I."/>
            <person name="Hainaut M."/>
            <person name="Kuo A."/>
            <person name="Kohler A."/>
            <person name="Murat C."/>
            <person name="Tang N."/>
            <person name="Roy S."/>
            <person name="Loubradou J."/>
            <person name="Henrissat B."/>
            <person name="Grigoriev I.V."/>
            <person name="Corradi N."/>
            <person name="Roux C."/>
            <person name="Martin F.M."/>
        </authorList>
    </citation>
    <scope>NUCLEOTIDE SEQUENCE [LARGE SCALE GENOMIC DNA]</scope>
    <source>
        <strain evidence="2 3">DAOM 194757</strain>
    </source>
</reference>
<organism evidence="2 3">
    <name type="scientific">Gigaspora rosea</name>
    <dbReference type="NCBI Taxonomy" id="44941"/>
    <lineage>
        <taxon>Eukaryota</taxon>
        <taxon>Fungi</taxon>
        <taxon>Fungi incertae sedis</taxon>
        <taxon>Mucoromycota</taxon>
        <taxon>Glomeromycotina</taxon>
        <taxon>Glomeromycetes</taxon>
        <taxon>Diversisporales</taxon>
        <taxon>Gigasporaceae</taxon>
        <taxon>Gigaspora</taxon>
    </lineage>
</organism>
<name>A0A397V1E6_9GLOM</name>
<dbReference type="Proteomes" id="UP000266673">
    <property type="component" value="Unassembled WGS sequence"/>
</dbReference>
<evidence type="ECO:0000256" key="1">
    <source>
        <dbReference type="SAM" id="Phobius"/>
    </source>
</evidence>
<dbReference type="AlphaFoldDB" id="A0A397V1E6"/>
<dbReference type="EMBL" id="QKWP01000687">
    <property type="protein sequence ID" value="RIB16290.1"/>
    <property type="molecule type" value="Genomic_DNA"/>
</dbReference>
<protein>
    <submittedName>
        <fullName evidence="2">Uncharacterized protein</fullName>
    </submittedName>
</protein>
<proteinExistence type="predicted"/>
<sequence length="125" mass="13773">MNICINYNIDRNSSEIGVEKNEHKVSSGIGVEKDEHSIENSNGIIALGNCYKGEIGVEKDYFFQVLRITVSDFRAFVVGLMVSVFVMVSSLVVVCGVCLSSLGFVVSDFVTGFVMKSFLVSVFRR</sequence>
<keyword evidence="1" id="KW-1133">Transmembrane helix</keyword>
<evidence type="ECO:0000313" key="3">
    <source>
        <dbReference type="Proteomes" id="UP000266673"/>
    </source>
</evidence>